<dbReference type="Proteomes" id="UP001642360">
    <property type="component" value="Unassembled WGS sequence"/>
</dbReference>
<organism evidence="6 7">
    <name type="scientific">Ilex paraguariensis</name>
    <name type="common">yerba mate</name>
    <dbReference type="NCBI Taxonomy" id="185542"/>
    <lineage>
        <taxon>Eukaryota</taxon>
        <taxon>Viridiplantae</taxon>
        <taxon>Streptophyta</taxon>
        <taxon>Embryophyta</taxon>
        <taxon>Tracheophyta</taxon>
        <taxon>Spermatophyta</taxon>
        <taxon>Magnoliopsida</taxon>
        <taxon>eudicotyledons</taxon>
        <taxon>Gunneridae</taxon>
        <taxon>Pentapetalae</taxon>
        <taxon>asterids</taxon>
        <taxon>campanulids</taxon>
        <taxon>Aquifoliales</taxon>
        <taxon>Aquifoliaceae</taxon>
        <taxon>Ilex</taxon>
    </lineage>
</organism>
<evidence type="ECO:0000256" key="1">
    <source>
        <dbReference type="ARBA" id="ARBA00022737"/>
    </source>
</evidence>
<evidence type="ECO:0000256" key="4">
    <source>
        <dbReference type="SAM" id="Phobius"/>
    </source>
</evidence>
<dbReference type="PANTHER" id="PTHR10288">
    <property type="entry name" value="KH DOMAIN CONTAINING RNA BINDING PROTEIN"/>
    <property type="match status" value="1"/>
</dbReference>
<feature type="region of interest" description="Disordered" evidence="3">
    <location>
        <begin position="1"/>
        <end position="29"/>
    </location>
</feature>
<keyword evidence="4" id="KW-0812">Transmembrane</keyword>
<dbReference type="SUPFAM" id="SSF54791">
    <property type="entry name" value="Eukaryotic type KH-domain (KH-domain type I)"/>
    <property type="match status" value="2"/>
</dbReference>
<dbReference type="Pfam" id="PF00013">
    <property type="entry name" value="KH_1"/>
    <property type="match status" value="2"/>
</dbReference>
<feature type="compositionally biased region" description="Polar residues" evidence="3">
    <location>
        <begin position="7"/>
        <end position="18"/>
    </location>
</feature>
<evidence type="ECO:0000256" key="3">
    <source>
        <dbReference type="SAM" id="MobiDB-lite"/>
    </source>
</evidence>
<comment type="caution">
    <text evidence="6">The sequence shown here is derived from an EMBL/GenBank/DDBJ whole genome shotgun (WGS) entry which is preliminary data.</text>
</comment>
<dbReference type="SMART" id="SM00322">
    <property type="entry name" value="KH"/>
    <property type="match status" value="2"/>
</dbReference>
<keyword evidence="1" id="KW-0677">Repeat</keyword>
<keyword evidence="4" id="KW-0472">Membrane</keyword>
<accession>A0ABC8RWL8</accession>
<evidence type="ECO:0000313" key="7">
    <source>
        <dbReference type="Proteomes" id="UP001642360"/>
    </source>
</evidence>
<keyword evidence="7" id="KW-1185">Reference proteome</keyword>
<gene>
    <name evidence="6" type="ORF">ILEXP_LOCUS17413</name>
</gene>
<dbReference type="Gene3D" id="3.30.1370.10">
    <property type="entry name" value="K Homology domain, type 1"/>
    <property type="match status" value="2"/>
</dbReference>
<reference evidence="6 7" key="1">
    <citation type="submission" date="2024-02" db="EMBL/GenBank/DDBJ databases">
        <authorList>
            <person name="Vignale AGUSTIN F."/>
            <person name="Sosa J E."/>
            <person name="Modenutti C."/>
        </authorList>
    </citation>
    <scope>NUCLEOTIDE SEQUENCE [LARGE SCALE GENOMIC DNA]</scope>
</reference>
<protein>
    <recommendedName>
        <fullName evidence="5">K Homology domain-containing protein</fullName>
    </recommendedName>
</protein>
<evidence type="ECO:0000256" key="2">
    <source>
        <dbReference type="PROSITE-ProRule" id="PRU00117"/>
    </source>
</evidence>
<feature type="domain" description="K Homology" evidence="5">
    <location>
        <begin position="157"/>
        <end position="234"/>
    </location>
</feature>
<dbReference type="GO" id="GO:0003723">
    <property type="term" value="F:RNA binding"/>
    <property type="evidence" value="ECO:0007669"/>
    <property type="project" value="UniProtKB-UniRule"/>
</dbReference>
<dbReference type="InterPro" id="IPR004088">
    <property type="entry name" value="KH_dom_type_1"/>
</dbReference>
<proteinExistence type="predicted"/>
<name>A0ABC8RWL8_9AQUA</name>
<dbReference type="InterPro" id="IPR036612">
    <property type="entry name" value="KH_dom_type_1_sf"/>
</dbReference>
<feature type="domain" description="K Homology" evidence="5">
    <location>
        <begin position="64"/>
        <end position="139"/>
    </location>
</feature>
<feature type="transmembrane region" description="Helical" evidence="4">
    <location>
        <begin position="241"/>
        <end position="262"/>
    </location>
</feature>
<evidence type="ECO:0000259" key="5">
    <source>
        <dbReference type="SMART" id="SM00322"/>
    </source>
</evidence>
<dbReference type="PROSITE" id="PS50084">
    <property type="entry name" value="KH_TYPE_1"/>
    <property type="match status" value="2"/>
</dbReference>
<sequence length="280" mass="30310">MIPWLSLTKSQTLQNPTPAASGPPVGEDTNRFATLKRRRDDGDASAAEGTIVDVPPSKRLQVAQDIVFRIVVPSRQIGKVIGKAGTRIQKIREENKATIKVADAIARHEERVIIISSKDSDHTFSDAENALHQIASLVLKNDDGSVEALKVGAGHVAANTIRFLIAGSQAGGLIGVCGQNIEKLRNSSGATITVLAKNQLPLCSSAYESDRVIQISGDVPAVLRALVEIGCQLRDNPSKQIMIIAFLYSCMLLLYEIVIYFATKSSLGQSILQLNMQLWR</sequence>
<dbReference type="AlphaFoldDB" id="A0ABC8RWL8"/>
<keyword evidence="4" id="KW-1133">Transmembrane helix</keyword>
<dbReference type="InterPro" id="IPR004087">
    <property type="entry name" value="KH_dom"/>
</dbReference>
<keyword evidence="2" id="KW-0694">RNA-binding</keyword>
<dbReference type="EMBL" id="CAUOFW020001870">
    <property type="protein sequence ID" value="CAK9149371.1"/>
    <property type="molecule type" value="Genomic_DNA"/>
</dbReference>
<evidence type="ECO:0000313" key="6">
    <source>
        <dbReference type="EMBL" id="CAK9149371.1"/>
    </source>
</evidence>